<feature type="compositionally biased region" description="Basic and acidic residues" evidence="1">
    <location>
        <begin position="9"/>
        <end position="21"/>
    </location>
</feature>
<name>A0A8J3AJ62_9BIFI</name>
<feature type="region of interest" description="Disordered" evidence="1">
    <location>
        <begin position="1"/>
        <end position="22"/>
    </location>
</feature>
<dbReference type="SUPFAM" id="SSF52540">
    <property type="entry name" value="P-loop containing nucleoside triphosphate hydrolases"/>
    <property type="match status" value="1"/>
</dbReference>
<dbReference type="PANTHER" id="PTHR30121">
    <property type="entry name" value="UNCHARACTERIZED PROTEIN YJGR-RELATED"/>
    <property type="match status" value="1"/>
</dbReference>
<gene>
    <name evidence="3" type="ORF">GCM10007377_12300</name>
</gene>
<dbReference type="Proteomes" id="UP000619536">
    <property type="component" value="Unassembled WGS sequence"/>
</dbReference>
<evidence type="ECO:0000313" key="3">
    <source>
        <dbReference type="EMBL" id="GGI14714.1"/>
    </source>
</evidence>
<organism evidence="3 4">
    <name type="scientific">Galliscardovia ingluviei</name>
    <dbReference type="NCBI Taxonomy" id="1769422"/>
    <lineage>
        <taxon>Bacteria</taxon>
        <taxon>Bacillati</taxon>
        <taxon>Actinomycetota</taxon>
        <taxon>Actinomycetes</taxon>
        <taxon>Bifidobacteriales</taxon>
        <taxon>Bifidobacteriaceae</taxon>
        <taxon>Galliscardovia</taxon>
    </lineage>
</organism>
<dbReference type="EMBL" id="BMDH01000003">
    <property type="protein sequence ID" value="GGI14714.1"/>
    <property type="molecule type" value="Genomic_DNA"/>
</dbReference>
<dbReference type="InterPro" id="IPR051162">
    <property type="entry name" value="T4SS_component"/>
</dbReference>
<comment type="caution">
    <text evidence="3">The sequence shown here is derived from an EMBL/GenBank/DDBJ whole genome shotgun (WGS) entry which is preliminary data.</text>
</comment>
<evidence type="ECO:0000313" key="4">
    <source>
        <dbReference type="Proteomes" id="UP000619536"/>
    </source>
</evidence>
<dbReference type="CDD" id="cd01127">
    <property type="entry name" value="TrwB_TraG_TraD_VirD4"/>
    <property type="match status" value="1"/>
</dbReference>
<dbReference type="PANTHER" id="PTHR30121:SF6">
    <property type="entry name" value="SLR6007 PROTEIN"/>
    <property type="match status" value="1"/>
</dbReference>
<accession>A0A8J3AJ62</accession>
<feature type="domain" description="TraG P-loop" evidence="2">
    <location>
        <begin position="442"/>
        <end position="743"/>
    </location>
</feature>
<dbReference type="Pfam" id="PF19044">
    <property type="entry name" value="P-loop_TraG"/>
    <property type="match status" value="1"/>
</dbReference>
<keyword evidence="4" id="KW-1185">Reference proteome</keyword>
<evidence type="ECO:0000259" key="2">
    <source>
        <dbReference type="Pfam" id="PF19044"/>
    </source>
</evidence>
<evidence type="ECO:0000256" key="1">
    <source>
        <dbReference type="SAM" id="MobiDB-lite"/>
    </source>
</evidence>
<dbReference type="InterPro" id="IPR027417">
    <property type="entry name" value="P-loop_NTPase"/>
</dbReference>
<dbReference type="AlphaFoldDB" id="A0A8J3AJ62"/>
<reference evidence="3" key="1">
    <citation type="journal article" date="2014" name="Int. J. Syst. Evol. Microbiol.">
        <title>Complete genome sequence of Corynebacterium casei LMG S-19264T (=DSM 44701T), isolated from a smear-ripened cheese.</title>
        <authorList>
            <consortium name="US DOE Joint Genome Institute (JGI-PGF)"/>
            <person name="Walter F."/>
            <person name="Albersmeier A."/>
            <person name="Kalinowski J."/>
            <person name="Ruckert C."/>
        </authorList>
    </citation>
    <scope>NUCLEOTIDE SEQUENCE</scope>
    <source>
        <strain evidence="3">CCM 8606</strain>
    </source>
</reference>
<reference evidence="3" key="2">
    <citation type="submission" date="2020-09" db="EMBL/GenBank/DDBJ databases">
        <authorList>
            <person name="Sun Q."/>
            <person name="Sedlacek I."/>
        </authorList>
    </citation>
    <scope>NUCLEOTIDE SEQUENCE</scope>
    <source>
        <strain evidence="3">CCM 8606</strain>
    </source>
</reference>
<proteinExistence type="predicted"/>
<dbReference type="Gene3D" id="3.40.50.300">
    <property type="entry name" value="P-loop containing nucleotide triphosphate hydrolases"/>
    <property type="match status" value="1"/>
</dbReference>
<protein>
    <submittedName>
        <fullName evidence="3">Conjugal transfer protein TraE</fullName>
    </submittedName>
</protein>
<dbReference type="NCBIfam" id="NF045971">
    <property type="entry name" value="conju_CD1110"/>
    <property type="match status" value="1"/>
</dbReference>
<dbReference type="InterPro" id="IPR043964">
    <property type="entry name" value="P-loop_TraG"/>
</dbReference>
<dbReference type="Gene3D" id="1.10.8.730">
    <property type="match status" value="1"/>
</dbReference>
<sequence length="795" mass="89448">MMIFSKRKQQVEKKQAAEHQRPSKTVKQLLGFDSLLRNGIAYLGDDRWSASIVFEDINYQLAPEALQMEIIDRWAKLLNTFTGSQCAQISVFTRSRGVSQAMDDVRFASRGDAFDALREDYNRIVRERLEMASRDSDTIKVLTVGLVEHDRNVAVNALNALCNTLIAQLHAIEGCRAYRLNREQRVRLLSELLRPEEQCVFSERYFDAKHRDVKDYCAPFAIDARKPQELHVTYGVHEYYHRTLWISEYPPELTDQLIQSLSGLQAKVHVSLHLQPFDRETSLETVKRVNAKLKMQEMEQRRKNRKQGLDPDDLPADLADQIEQMSDLKSELQHSNQQLMNTAIVIGVSAESLDELRLVCQKVQSKVKAESCAMETLAFMQPEGLVAELPLANNPLPMRRTLTTNTAAILIPFTAQEVYEPGGIFYGSNARTGNPIVADRRSHMNANGFVLGTSGGGKSFSVKQEIGAMFLNRDDEVIIIDPEREYCALAQAFHGSIIQMSAGSSTRLNPLDIMLDNPLETDPVKEKTNAVTAMIGALIGGDQGLSSVQKSLIDTTVLQLYQDYRNGMITQPTLQELYDRLRHVDNVEVHNVALALQTYVAGSLAGFNGQTNVDSTNRFTVFDVSGLTGGLRTFGMMVVIEHVWNRVVLNKLHGKRTWLYVDEFHRFFSNPYSSAQFKDLFKRARKYGLGVTGITQNIEELLVDNDARLMLSNSDFLMLLSQKPTDADQLCELLDLSDEQRQYFTGVMPGEGLLQIGNAFVPFNARIANDSSLYELYSTEFKDTSTPAVGGKGRV</sequence>